<sequence length="388" mass="40309">MAGVVKTQADTILGMIASWSSIPNTLITWVTPVLLLGLTISIMWQGYKVIRGAGGQDHLLDVFFNSLRVFLIFSLCLVGGAYASNVMVIAHELREGLTGLFSSTTADIYTQLDTVLKDSANAYKKILDYSFEHLEIGLTGSDLSGIVPLIGGSFMIGFIVLYVFVAAINMIVIDFSLAVFFALGPLFIACLAFQGTAQFFNTWLSGTLKYIFTAVVISAIVGLGLGVIEGYASVLSTHAPETLDYVSETLAAVLSVGILIYLTFKGAQVGADLAGGVALNIMSLAQAARWTVNPTGSALSNTAKATHAASKIAGAGAGYMAGRASQTGLGKAVGSSPAMRSAMAGINTMAQIGSGTRSALSHRSALSAARTGFQSGASTKRGTGTITK</sequence>
<comment type="subcellular location">
    <subcellularLocation>
        <location evidence="1">Membrane</location>
        <topology evidence="1">Multi-pass membrane protein</topology>
    </subcellularLocation>
</comment>
<feature type="transmembrane region" description="Helical" evidence="5">
    <location>
        <begin position="146"/>
        <end position="168"/>
    </location>
</feature>
<evidence type="ECO:0000256" key="4">
    <source>
        <dbReference type="ARBA" id="ARBA00023136"/>
    </source>
</evidence>
<dbReference type="GO" id="GO:0030255">
    <property type="term" value="P:protein secretion by the type IV secretion system"/>
    <property type="evidence" value="ECO:0007669"/>
    <property type="project" value="InterPro"/>
</dbReference>
<organism evidence="6 7">
    <name type="scientific">Nitrosomonas stercoris</name>
    <dbReference type="NCBI Taxonomy" id="1444684"/>
    <lineage>
        <taxon>Bacteria</taxon>
        <taxon>Pseudomonadati</taxon>
        <taxon>Pseudomonadota</taxon>
        <taxon>Betaproteobacteria</taxon>
        <taxon>Nitrosomonadales</taxon>
        <taxon>Nitrosomonadaceae</taxon>
        <taxon>Nitrosomonas</taxon>
    </lineage>
</organism>
<dbReference type="Proteomes" id="UP000316473">
    <property type="component" value="Plasmid plasmid 1"/>
</dbReference>
<keyword evidence="4 5" id="KW-0472">Membrane</keyword>
<accession>A0A4Y1YQM8</accession>
<evidence type="ECO:0000256" key="3">
    <source>
        <dbReference type="ARBA" id="ARBA00022989"/>
    </source>
</evidence>
<feature type="transmembrane region" description="Helical" evidence="5">
    <location>
        <begin position="175"/>
        <end position="195"/>
    </location>
</feature>
<feature type="transmembrane region" description="Helical" evidence="5">
    <location>
        <begin position="59"/>
        <end position="83"/>
    </location>
</feature>
<dbReference type="GO" id="GO:0016020">
    <property type="term" value="C:membrane"/>
    <property type="evidence" value="ECO:0007669"/>
    <property type="project" value="UniProtKB-SubCell"/>
</dbReference>
<dbReference type="AlphaFoldDB" id="A0A4Y1YQM8"/>
<feature type="transmembrane region" description="Helical" evidence="5">
    <location>
        <begin position="243"/>
        <end position="264"/>
    </location>
</feature>
<evidence type="ECO:0000313" key="6">
    <source>
        <dbReference type="EMBL" id="BBL36049.1"/>
    </source>
</evidence>
<feature type="transmembrane region" description="Helical" evidence="5">
    <location>
        <begin position="26"/>
        <end position="47"/>
    </location>
</feature>
<evidence type="ECO:0000313" key="7">
    <source>
        <dbReference type="Proteomes" id="UP000316473"/>
    </source>
</evidence>
<evidence type="ECO:0000256" key="5">
    <source>
        <dbReference type="SAM" id="Phobius"/>
    </source>
</evidence>
<keyword evidence="6" id="KW-0614">Plasmid</keyword>
<protein>
    <recommendedName>
        <fullName evidence="8">Type IV secretion system protein VirB6</fullName>
    </recommendedName>
</protein>
<evidence type="ECO:0008006" key="8">
    <source>
        <dbReference type="Google" id="ProtNLM"/>
    </source>
</evidence>
<evidence type="ECO:0000256" key="1">
    <source>
        <dbReference type="ARBA" id="ARBA00004141"/>
    </source>
</evidence>
<reference evidence="6 7" key="1">
    <citation type="submission" date="2019-06" db="EMBL/GenBank/DDBJ databases">
        <title>Nitrosomonas stercoris KYUHI-S whole genome shotgun sequence.</title>
        <authorList>
            <person name="Nakagawa T."/>
            <person name="Tsuchiya Y."/>
            <person name="Takahashi R."/>
        </authorList>
    </citation>
    <scope>NUCLEOTIDE SEQUENCE [LARGE SCALE GENOMIC DNA]</scope>
    <source>
        <strain evidence="6 7">KYUHI-S</strain>
        <plasmid evidence="7">1 dna</plasmid>
    </source>
</reference>
<name>A0A4Y1YQM8_9PROT</name>
<dbReference type="Pfam" id="PF04610">
    <property type="entry name" value="TrbL"/>
    <property type="match status" value="1"/>
</dbReference>
<feature type="transmembrane region" description="Helical" evidence="5">
    <location>
        <begin position="210"/>
        <end position="231"/>
    </location>
</feature>
<gene>
    <name evidence="6" type="ORF">Nstercoris_02328</name>
</gene>
<keyword evidence="7" id="KW-1185">Reference proteome</keyword>
<keyword evidence="3 5" id="KW-1133">Transmembrane helix</keyword>
<keyword evidence="2 5" id="KW-0812">Transmembrane</keyword>
<proteinExistence type="predicted"/>
<dbReference type="EMBL" id="AP019756">
    <property type="protein sequence ID" value="BBL36049.1"/>
    <property type="molecule type" value="Genomic_DNA"/>
</dbReference>
<dbReference type="InterPro" id="IPR007688">
    <property type="entry name" value="Conjugal_tfr_TrbL/VirB6"/>
</dbReference>
<evidence type="ECO:0000256" key="2">
    <source>
        <dbReference type="ARBA" id="ARBA00022692"/>
    </source>
</evidence>
<geneLocation type="plasmid" evidence="7">
    <name>1 dna</name>
</geneLocation>
<dbReference type="KEGG" id="nst:Nstercoris_02328"/>